<gene>
    <name evidence="2" type="ORF">KIH39_13945</name>
</gene>
<keyword evidence="1" id="KW-0812">Transmembrane</keyword>
<dbReference type="RefSeq" id="WP_213493852.1">
    <property type="nucleotide sequence ID" value="NZ_CP074694.1"/>
</dbReference>
<keyword evidence="1" id="KW-1133">Transmembrane helix</keyword>
<feature type="transmembrane region" description="Helical" evidence="1">
    <location>
        <begin position="62"/>
        <end position="79"/>
    </location>
</feature>
<evidence type="ECO:0000313" key="2">
    <source>
        <dbReference type="EMBL" id="QVL29970.1"/>
    </source>
</evidence>
<organism evidence="2 3">
    <name type="scientific">Telmatocola sphagniphila</name>
    <dbReference type="NCBI Taxonomy" id="1123043"/>
    <lineage>
        <taxon>Bacteria</taxon>
        <taxon>Pseudomonadati</taxon>
        <taxon>Planctomycetota</taxon>
        <taxon>Planctomycetia</taxon>
        <taxon>Gemmatales</taxon>
        <taxon>Gemmataceae</taxon>
    </lineage>
</organism>
<proteinExistence type="predicted"/>
<dbReference type="Gene3D" id="2.20.28.160">
    <property type="match status" value="1"/>
</dbReference>
<reference evidence="2" key="1">
    <citation type="submission" date="2021-05" db="EMBL/GenBank/DDBJ databases">
        <title>Complete genome sequence of the cellulolytic planctomycete Telmatocola sphagniphila SP2T and characterization of the first cellulase from planctomycetes.</title>
        <authorList>
            <person name="Rakitin A.L."/>
            <person name="Beletsky A.V."/>
            <person name="Naumoff D.G."/>
            <person name="Kulichevskaya I.S."/>
            <person name="Mardanov A.V."/>
            <person name="Ravin N.V."/>
            <person name="Dedysh S.N."/>
        </authorList>
    </citation>
    <scope>NUCLEOTIDE SEQUENCE</scope>
    <source>
        <strain evidence="2">SP2T</strain>
    </source>
</reference>
<protein>
    <submittedName>
        <fullName evidence="2">Uncharacterized protein</fullName>
    </submittedName>
</protein>
<sequence length="85" mass="9858">MHIKCPKCKIRIDGVKAGSRITCTNCQEPLRVPSSRKKTKTFEQRLKKIYDSLEKSQHYDRIMIGLTCVAAFILVFLLLDKFVKK</sequence>
<dbReference type="AlphaFoldDB" id="A0A8E6B134"/>
<dbReference type="EMBL" id="CP074694">
    <property type="protein sequence ID" value="QVL29970.1"/>
    <property type="molecule type" value="Genomic_DNA"/>
</dbReference>
<name>A0A8E6B134_9BACT</name>
<dbReference type="KEGG" id="tsph:KIH39_13945"/>
<accession>A0A8E6B134</accession>
<dbReference type="Proteomes" id="UP000676194">
    <property type="component" value="Chromosome"/>
</dbReference>
<keyword evidence="3" id="KW-1185">Reference proteome</keyword>
<evidence type="ECO:0000313" key="3">
    <source>
        <dbReference type="Proteomes" id="UP000676194"/>
    </source>
</evidence>
<evidence type="ECO:0000256" key="1">
    <source>
        <dbReference type="SAM" id="Phobius"/>
    </source>
</evidence>
<keyword evidence="1" id="KW-0472">Membrane</keyword>